<protein>
    <submittedName>
        <fullName evidence="1">Uncharacterized protein</fullName>
    </submittedName>
</protein>
<organism evidence="1 2">
    <name type="scientific">Gossypium klotzschianum</name>
    <dbReference type="NCBI Taxonomy" id="34286"/>
    <lineage>
        <taxon>Eukaryota</taxon>
        <taxon>Viridiplantae</taxon>
        <taxon>Streptophyta</taxon>
        <taxon>Embryophyta</taxon>
        <taxon>Tracheophyta</taxon>
        <taxon>Spermatophyta</taxon>
        <taxon>Magnoliopsida</taxon>
        <taxon>eudicotyledons</taxon>
        <taxon>Gunneridae</taxon>
        <taxon>Pentapetalae</taxon>
        <taxon>rosids</taxon>
        <taxon>malvids</taxon>
        <taxon>Malvales</taxon>
        <taxon>Malvaceae</taxon>
        <taxon>Malvoideae</taxon>
        <taxon>Gossypium</taxon>
    </lineage>
</organism>
<dbReference type="EMBL" id="JABFAB010000013">
    <property type="protein sequence ID" value="MBA0669119.1"/>
    <property type="molecule type" value="Genomic_DNA"/>
</dbReference>
<dbReference type="AlphaFoldDB" id="A0A7J8W398"/>
<reference evidence="1 2" key="1">
    <citation type="journal article" date="2019" name="Genome Biol. Evol.">
        <title>Insights into the evolution of the New World diploid cottons (Gossypium, subgenus Houzingenia) based on genome sequencing.</title>
        <authorList>
            <person name="Grover C.E."/>
            <person name="Arick M.A. 2nd"/>
            <person name="Thrash A."/>
            <person name="Conover J.L."/>
            <person name="Sanders W.S."/>
            <person name="Peterson D.G."/>
            <person name="Frelichowski J.E."/>
            <person name="Scheffler J.A."/>
            <person name="Scheffler B.E."/>
            <person name="Wendel J.F."/>
        </authorList>
    </citation>
    <scope>NUCLEOTIDE SEQUENCE [LARGE SCALE GENOMIC DNA]</scope>
    <source>
        <strain evidence="1">57</strain>
        <tissue evidence="1">Leaf</tissue>
    </source>
</reference>
<gene>
    <name evidence="1" type="ORF">Goklo_001968</name>
</gene>
<accession>A0A7J8W398</accession>
<evidence type="ECO:0000313" key="1">
    <source>
        <dbReference type="EMBL" id="MBA0669119.1"/>
    </source>
</evidence>
<dbReference type="Proteomes" id="UP000593573">
    <property type="component" value="Unassembled WGS sequence"/>
</dbReference>
<evidence type="ECO:0000313" key="2">
    <source>
        <dbReference type="Proteomes" id="UP000593573"/>
    </source>
</evidence>
<name>A0A7J8W398_9ROSI</name>
<comment type="caution">
    <text evidence="1">The sequence shown here is derived from an EMBL/GenBank/DDBJ whole genome shotgun (WGS) entry which is preliminary data.</text>
</comment>
<keyword evidence="2" id="KW-1185">Reference proteome</keyword>
<sequence>MNATVYSLGSFCLSHYLSTLLKQWTANVVLLCQCGRMTKENKMLQLHMKTPTSSTSSSLACTYLSLSGNPETIGNANNGLIFMMKTTLLSPTTLIALHEKSLEWKVYLEDTSHCDANLLKLWYKESSIISYL</sequence>
<proteinExistence type="predicted"/>
<dbReference type="OrthoDB" id="961678at2759"/>